<dbReference type="PROSITE" id="PS01184">
    <property type="entry name" value="UBIE_2"/>
    <property type="match status" value="1"/>
</dbReference>
<feature type="transmembrane region" description="Helical" evidence="4">
    <location>
        <begin position="21"/>
        <end position="38"/>
    </location>
</feature>
<dbReference type="GO" id="GO:0008757">
    <property type="term" value="F:S-adenosylmethionine-dependent methyltransferase activity"/>
    <property type="evidence" value="ECO:0007669"/>
    <property type="project" value="InterPro"/>
</dbReference>
<dbReference type="CDD" id="cd02440">
    <property type="entry name" value="AdoMet_MTases"/>
    <property type="match status" value="1"/>
</dbReference>
<dbReference type="Proteomes" id="UP000007882">
    <property type="component" value="Chromosome"/>
</dbReference>
<evidence type="ECO:0000256" key="4">
    <source>
        <dbReference type="SAM" id="Phobius"/>
    </source>
</evidence>
<keyword evidence="4" id="KW-1133">Transmembrane helix</keyword>
<dbReference type="Pfam" id="PF08241">
    <property type="entry name" value="Methyltransf_11"/>
    <property type="match status" value="1"/>
</dbReference>
<dbReference type="PATRIC" id="fig|512565.3.peg.4491"/>
<dbReference type="InterPro" id="IPR029063">
    <property type="entry name" value="SAM-dependent_MTases_sf"/>
</dbReference>
<feature type="domain" description="Methyltransferase type 11" evidence="5">
    <location>
        <begin position="86"/>
        <end position="193"/>
    </location>
</feature>
<dbReference type="PANTHER" id="PTHR45277">
    <property type="entry name" value="EXPRESSED PROTEIN"/>
    <property type="match status" value="1"/>
</dbReference>
<dbReference type="GO" id="GO:0032259">
    <property type="term" value="P:methylation"/>
    <property type="evidence" value="ECO:0007669"/>
    <property type="project" value="UniProtKB-KW"/>
</dbReference>
<feature type="transmembrane region" description="Helical" evidence="4">
    <location>
        <begin position="44"/>
        <end position="62"/>
    </location>
</feature>
<keyword evidence="4" id="KW-0812">Transmembrane</keyword>
<dbReference type="InterPro" id="IPR023576">
    <property type="entry name" value="UbiE/COQ5_MeTrFase_CS"/>
</dbReference>
<protein>
    <submittedName>
        <fullName evidence="6">Putative methyltransferase</fullName>
    </submittedName>
</protein>
<accession>I0H9P0</accession>
<evidence type="ECO:0000256" key="3">
    <source>
        <dbReference type="ARBA" id="ARBA00022691"/>
    </source>
</evidence>
<evidence type="ECO:0000313" key="6">
    <source>
        <dbReference type="EMBL" id="BAL89727.1"/>
    </source>
</evidence>
<organism evidence="6 7">
    <name type="scientific">Actinoplanes missouriensis (strain ATCC 14538 / DSM 43046 / CBS 188.64 / JCM 3121 / NBRC 102363 / NCIMB 12654 / NRRL B-3342 / UNCC 431)</name>
    <dbReference type="NCBI Taxonomy" id="512565"/>
    <lineage>
        <taxon>Bacteria</taxon>
        <taxon>Bacillati</taxon>
        <taxon>Actinomycetota</taxon>
        <taxon>Actinomycetes</taxon>
        <taxon>Micromonosporales</taxon>
        <taxon>Micromonosporaceae</taxon>
        <taxon>Actinoplanes</taxon>
    </lineage>
</organism>
<reference evidence="6 7" key="1">
    <citation type="submission" date="2012-02" db="EMBL/GenBank/DDBJ databases">
        <title>Complete genome sequence of Actinoplanes missouriensis 431 (= NBRC 102363).</title>
        <authorList>
            <person name="Ohnishi Y."/>
            <person name="Ishikawa J."/>
            <person name="Sekine M."/>
            <person name="Hosoyama A."/>
            <person name="Harada T."/>
            <person name="Narita H."/>
            <person name="Hata T."/>
            <person name="Konno Y."/>
            <person name="Tutikane K."/>
            <person name="Fujita N."/>
            <person name="Horinouchi S."/>
            <person name="Hayakawa M."/>
        </authorList>
    </citation>
    <scope>NUCLEOTIDE SEQUENCE [LARGE SCALE GENOMIC DNA]</scope>
    <source>
        <strain evidence="7">ATCC 14538 / DSM 43046 / CBS 188.64 / JCM 3121 / NBRC 102363 / NCIMB 12654 / NRRL B-3342 / UNCC 431</strain>
    </source>
</reference>
<keyword evidence="1 6" id="KW-0489">Methyltransferase</keyword>
<keyword evidence="2 6" id="KW-0808">Transferase</keyword>
<dbReference type="AlphaFoldDB" id="I0H9P0"/>
<evidence type="ECO:0000256" key="1">
    <source>
        <dbReference type="ARBA" id="ARBA00022603"/>
    </source>
</evidence>
<dbReference type="EMBL" id="AP012319">
    <property type="protein sequence ID" value="BAL89727.1"/>
    <property type="molecule type" value="Genomic_DNA"/>
</dbReference>
<dbReference type="SUPFAM" id="SSF53335">
    <property type="entry name" value="S-adenosyl-L-methionine-dependent methyltransferases"/>
    <property type="match status" value="1"/>
</dbReference>
<dbReference type="eggNOG" id="COG2226">
    <property type="taxonomic scope" value="Bacteria"/>
</dbReference>
<sequence>MTHDPAERKPAGEYGIDAPRLLIVPVVLVGAGVAQAVAQQTFWPLVGCALILLCCALAFYASRVGKFVVWGRLLDGLKLRGDERILDLGCGRGALLISAALRVPAGRAVGVDLWRADQSGNGPDATRRNAAAAGVADRVELHTGNMTGLPFPDGSFDVVVSNVAVHNLKASEDRDRAVDEAVRVLRPGGRLLIADLGGTRQYEQRLRHLGMAEVSRRGLGWRLWWSGPWLPTHLVSARKPG</sequence>
<gene>
    <name evidence="6" type="ordered locus">AMIS_45070</name>
</gene>
<keyword evidence="3" id="KW-0949">S-adenosyl-L-methionine</keyword>
<dbReference type="PANTHER" id="PTHR45277:SF1">
    <property type="entry name" value="EXPRESSED PROTEIN"/>
    <property type="match status" value="1"/>
</dbReference>
<evidence type="ECO:0000256" key="2">
    <source>
        <dbReference type="ARBA" id="ARBA00022679"/>
    </source>
</evidence>
<keyword evidence="4" id="KW-0472">Membrane</keyword>
<name>I0H9P0_ACTM4</name>
<dbReference type="RefSeq" id="WP_014444621.1">
    <property type="nucleotide sequence ID" value="NC_017093.1"/>
</dbReference>
<dbReference type="OrthoDB" id="9770553at2"/>
<keyword evidence="7" id="KW-1185">Reference proteome</keyword>
<dbReference type="HOGENOM" id="CLU_076542_0_0_11"/>
<proteinExistence type="predicted"/>
<dbReference type="STRING" id="512565.AMIS_45070"/>
<dbReference type="Gene3D" id="3.40.50.150">
    <property type="entry name" value="Vaccinia Virus protein VP39"/>
    <property type="match status" value="1"/>
</dbReference>
<dbReference type="KEGG" id="ams:AMIS_45070"/>
<dbReference type="InterPro" id="IPR013216">
    <property type="entry name" value="Methyltransf_11"/>
</dbReference>
<evidence type="ECO:0000313" key="7">
    <source>
        <dbReference type="Proteomes" id="UP000007882"/>
    </source>
</evidence>
<evidence type="ECO:0000259" key="5">
    <source>
        <dbReference type="Pfam" id="PF08241"/>
    </source>
</evidence>